<feature type="compositionally biased region" description="Polar residues" evidence="1">
    <location>
        <begin position="1"/>
        <end position="20"/>
    </location>
</feature>
<sequence>MTSPPVQSPYNNHTTNTVDNEYTGKRGAPPVFSANRKSSFNENVAGERQGDFISKRKTSNLASAKAEEDYDYVGDGSTLKRNDSLGNMRRSRDGSESGEKRVGMYFTNSGNTSFIGVQDFVNGSNTNENGGLNRSENVGSSGSIKAYRQPSDIQIKSKKGLRLMKQQQQLNSNIKTMIVLDPSMTEECYRDQLDITGVGYDNDGTDTNRNVIRITRPALGATRGTTSTLGGSSSTAAAGGTDPNAFELRCTEILQSVPLLQRKEPYDYLQSQMVQDARNVFVYGCNTSLLLADVNVTTLTDRMNLSQNGCNTVARRLSRPSRWPSWRMVRQMMKTAFEGFSKIYYELTVSISLLQEDMVMDLLLNEGEGAGGFQTLQVAESPLFGYVPDGMMYVHADQYDTFKSLLCNALEKADRHYNNKSRRQQTDSLPCPVASKTVYNNDGTTSVQSPIMIGEEEDGIVLLMCVLKQIKPSASNNTTDHSEIMDYVAACEDSEAPLDLTASSEGDGTRSFGDDYDVVVSGLFISGVGDGIVHYNRILDKNPAEPRVLFQFVLHRSVHSNAIFTLYDTDPENRSGINAVQDKIREVYVTLNSLSRFGEVRLRKPWRGNVKVFVSNSKKKLQAMQGSVDDLEVGKQRIKQVQFMERLELMSIDAEELLKDCIGAPLKTYILHVQ</sequence>
<evidence type="ECO:0000313" key="2">
    <source>
        <dbReference type="EMBL" id="CAD2218407.1"/>
    </source>
</evidence>
<accession>A0A7G2CH85</accession>
<dbReference type="EMBL" id="LR877155">
    <property type="protein sequence ID" value="CAD2218407.1"/>
    <property type="molecule type" value="Genomic_DNA"/>
</dbReference>
<dbReference type="AlphaFoldDB" id="A0A7G2CH85"/>
<evidence type="ECO:0000313" key="3">
    <source>
        <dbReference type="Proteomes" id="UP000515908"/>
    </source>
</evidence>
<proteinExistence type="predicted"/>
<dbReference type="PANTHER" id="PTHR35615:SF2">
    <property type="entry name" value="PROTEIN KINASE DOMAIN-CONTAINING PROTEIN"/>
    <property type="match status" value="1"/>
</dbReference>
<dbReference type="VEuPathDB" id="TriTrypDB:ADEAN_000589500"/>
<dbReference type="PANTHER" id="PTHR35615">
    <property type="entry name" value="PRESENT IN THE OUTER MITOCHONDRIAL MEMBRANE PROTEOME 22-RELATED"/>
    <property type="match status" value="1"/>
</dbReference>
<keyword evidence="3" id="KW-1185">Reference proteome</keyword>
<feature type="region of interest" description="Disordered" evidence="1">
    <location>
        <begin position="81"/>
        <end position="101"/>
    </location>
</feature>
<name>A0A7G2CH85_9TRYP</name>
<organism evidence="2 3">
    <name type="scientific">Angomonas deanei</name>
    <dbReference type="NCBI Taxonomy" id="59799"/>
    <lineage>
        <taxon>Eukaryota</taxon>
        <taxon>Discoba</taxon>
        <taxon>Euglenozoa</taxon>
        <taxon>Kinetoplastea</taxon>
        <taxon>Metakinetoplastina</taxon>
        <taxon>Trypanosomatida</taxon>
        <taxon>Trypanosomatidae</taxon>
        <taxon>Strigomonadinae</taxon>
        <taxon>Angomonas</taxon>
    </lineage>
</organism>
<feature type="compositionally biased region" description="Basic and acidic residues" evidence="1">
    <location>
        <begin position="90"/>
        <end position="101"/>
    </location>
</feature>
<gene>
    <name evidence="2" type="ORF">ADEAN_000589500</name>
</gene>
<protein>
    <submittedName>
        <fullName evidence="2">Uncharacterized protein</fullName>
    </submittedName>
</protein>
<reference evidence="2 3" key="1">
    <citation type="submission" date="2020-08" db="EMBL/GenBank/DDBJ databases">
        <authorList>
            <person name="Newling K."/>
            <person name="Davey J."/>
            <person name="Forrester S."/>
        </authorList>
    </citation>
    <scope>NUCLEOTIDE SEQUENCE [LARGE SCALE GENOMIC DNA]</scope>
    <source>
        <strain evidence="3">Crithidia deanei Carvalho (ATCC PRA-265)</strain>
    </source>
</reference>
<dbReference type="Proteomes" id="UP000515908">
    <property type="component" value="Chromosome 11"/>
</dbReference>
<feature type="region of interest" description="Disordered" evidence="1">
    <location>
        <begin position="1"/>
        <end position="45"/>
    </location>
</feature>
<evidence type="ECO:0000256" key="1">
    <source>
        <dbReference type="SAM" id="MobiDB-lite"/>
    </source>
</evidence>